<comment type="caution">
    <text evidence="1">The sequence shown here is derived from an EMBL/GenBank/DDBJ whole genome shotgun (WGS) entry which is preliminary data.</text>
</comment>
<proteinExistence type="predicted"/>
<evidence type="ECO:0000313" key="2">
    <source>
        <dbReference type="Proteomes" id="UP001215598"/>
    </source>
</evidence>
<organism evidence="1 2">
    <name type="scientific">Mycena metata</name>
    <dbReference type="NCBI Taxonomy" id="1033252"/>
    <lineage>
        <taxon>Eukaryota</taxon>
        <taxon>Fungi</taxon>
        <taxon>Dikarya</taxon>
        <taxon>Basidiomycota</taxon>
        <taxon>Agaricomycotina</taxon>
        <taxon>Agaricomycetes</taxon>
        <taxon>Agaricomycetidae</taxon>
        <taxon>Agaricales</taxon>
        <taxon>Marasmiineae</taxon>
        <taxon>Mycenaceae</taxon>
        <taxon>Mycena</taxon>
    </lineage>
</organism>
<sequence>MALLNCAIALGRPIIASNCLALLVFRSAASFISDTLFFLFEISNKRSPKLVVAHNKRTSNRLSTISNCPHCQADIKARVSKLLGSSLPLLPPFLYVCTNNMTFTNLPISVTSATGATPPSSLPAIHPSSDVLSATPEDRIGYARNKTLHKKKSSADLRADCLQSQRLEAEAAAVHDP</sequence>
<dbReference type="AlphaFoldDB" id="A0AAD7NHU8"/>
<protein>
    <submittedName>
        <fullName evidence="1">Uncharacterized protein</fullName>
    </submittedName>
</protein>
<gene>
    <name evidence="1" type="ORF">B0H16DRAFT_1532801</name>
</gene>
<keyword evidence="2" id="KW-1185">Reference proteome</keyword>
<dbReference type="Proteomes" id="UP001215598">
    <property type="component" value="Unassembled WGS sequence"/>
</dbReference>
<dbReference type="EMBL" id="JARKIB010000037">
    <property type="protein sequence ID" value="KAJ7760588.1"/>
    <property type="molecule type" value="Genomic_DNA"/>
</dbReference>
<reference evidence="1" key="1">
    <citation type="submission" date="2023-03" db="EMBL/GenBank/DDBJ databases">
        <title>Massive genome expansion in bonnet fungi (Mycena s.s.) driven by repeated elements and novel gene families across ecological guilds.</title>
        <authorList>
            <consortium name="Lawrence Berkeley National Laboratory"/>
            <person name="Harder C.B."/>
            <person name="Miyauchi S."/>
            <person name="Viragh M."/>
            <person name="Kuo A."/>
            <person name="Thoen E."/>
            <person name="Andreopoulos B."/>
            <person name="Lu D."/>
            <person name="Skrede I."/>
            <person name="Drula E."/>
            <person name="Henrissat B."/>
            <person name="Morin E."/>
            <person name="Kohler A."/>
            <person name="Barry K."/>
            <person name="LaButti K."/>
            <person name="Morin E."/>
            <person name="Salamov A."/>
            <person name="Lipzen A."/>
            <person name="Mereny Z."/>
            <person name="Hegedus B."/>
            <person name="Baldrian P."/>
            <person name="Stursova M."/>
            <person name="Weitz H."/>
            <person name="Taylor A."/>
            <person name="Grigoriev I.V."/>
            <person name="Nagy L.G."/>
            <person name="Martin F."/>
            <person name="Kauserud H."/>
        </authorList>
    </citation>
    <scope>NUCLEOTIDE SEQUENCE</scope>
    <source>
        <strain evidence="1">CBHHK182m</strain>
    </source>
</reference>
<name>A0AAD7NHU8_9AGAR</name>
<accession>A0AAD7NHU8</accession>
<evidence type="ECO:0000313" key="1">
    <source>
        <dbReference type="EMBL" id="KAJ7760588.1"/>
    </source>
</evidence>